<keyword evidence="5" id="KW-0456">Lyase</keyword>
<dbReference type="PIRSF" id="PIRSF015582">
    <property type="entry name" value="Cit_lyase_B"/>
    <property type="match status" value="1"/>
</dbReference>
<dbReference type="EMBL" id="JBHSXN010000001">
    <property type="protein sequence ID" value="MFC6951256.1"/>
    <property type="molecule type" value="Genomic_DNA"/>
</dbReference>
<dbReference type="InterPro" id="IPR011206">
    <property type="entry name" value="Citrate_lyase_beta/mcl1/mcl2"/>
</dbReference>
<keyword evidence="3" id="KW-0460">Magnesium</keyword>
<evidence type="ECO:0000259" key="4">
    <source>
        <dbReference type="Pfam" id="PF03328"/>
    </source>
</evidence>
<dbReference type="Pfam" id="PF03328">
    <property type="entry name" value="HpcH_HpaI"/>
    <property type="match status" value="1"/>
</dbReference>
<dbReference type="GO" id="GO:0016829">
    <property type="term" value="F:lyase activity"/>
    <property type="evidence" value="ECO:0007669"/>
    <property type="project" value="UniProtKB-KW"/>
</dbReference>
<dbReference type="InterPro" id="IPR005000">
    <property type="entry name" value="Aldolase/citrate-lyase_domain"/>
</dbReference>
<dbReference type="GO" id="GO:0046872">
    <property type="term" value="F:metal ion binding"/>
    <property type="evidence" value="ECO:0007669"/>
    <property type="project" value="UniProtKB-KW"/>
</dbReference>
<evidence type="ECO:0000313" key="5">
    <source>
        <dbReference type="EMBL" id="MFC6951256.1"/>
    </source>
</evidence>
<sequence length="294" mass="31205">MARRSVLFSPGDRPELMRKAPATGADVVVFDLEDAVAPARKSEAREAVANVLTDDAFDPDCEVCVRVNPVGDDEGSDSQEADATAEADVDALEPHLDDARLDAFMLPKCASGDDVRSFDYLFPRETPPVLALVESASGVLNAESIATADATDAVVFGAEDLSADVGATRTSEGTEVLYAREHVVLAAASADVDAIDTVYTDFSDTEGLREETAFAIQLGFDGKMAIHPSQVDPINDAFTPDPEDVDWAERVLDAKADADAEGRGVFQVDGEMIDAPLVAQAERIVDRARAADDA</sequence>
<dbReference type="PANTHER" id="PTHR32308">
    <property type="entry name" value="LYASE BETA SUBUNIT, PUTATIVE (AFU_ORTHOLOGUE AFUA_4G13030)-RELATED"/>
    <property type="match status" value="1"/>
</dbReference>
<dbReference type="SUPFAM" id="SSF51621">
    <property type="entry name" value="Phosphoenolpyruvate/pyruvate domain"/>
    <property type="match status" value="1"/>
</dbReference>
<dbReference type="RefSeq" id="WP_336348295.1">
    <property type="nucleotide sequence ID" value="NZ_JAZAQL010000001.1"/>
</dbReference>
<dbReference type="AlphaFoldDB" id="A0ABD5VEG4"/>
<evidence type="ECO:0000256" key="1">
    <source>
        <dbReference type="ARBA" id="ARBA00001946"/>
    </source>
</evidence>
<evidence type="ECO:0000313" key="6">
    <source>
        <dbReference type="Proteomes" id="UP001596395"/>
    </source>
</evidence>
<comment type="caution">
    <text evidence="5">The sequence shown here is derived from an EMBL/GenBank/DDBJ whole genome shotgun (WGS) entry which is preliminary data.</text>
</comment>
<keyword evidence="2" id="KW-0479">Metal-binding</keyword>
<dbReference type="Proteomes" id="UP001596395">
    <property type="component" value="Unassembled WGS sequence"/>
</dbReference>
<feature type="domain" description="HpcH/HpaI aldolase/citrate lyase" evidence="4">
    <location>
        <begin position="4"/>
        <end position="228"/>
    </location>
</feature>
<evidence type="ECO:0000256" key="2">
    <source>
        <dbReference type="ARBA" id="ARBA00022723"/>
    </source>
</evidence>
<comment type="cofactor">
    <cofactor evidence="1">
        <name>Mg(2+)</name>
        <dbReference type="ChEBI" id="CHEBI:18420"/>
    </cofactor>
</comment>
<dbReference type="Gene3D" id="3.20.20.60">
    <property type="entry name" value="Phosphoenolpyruvate-binding domains"/>
    <property type="match status" value="1"/>
</dbReference>
<name>A0ABD5VEG4_9EURY</name>
<organism evidence="5 6">
    <name type="scientific">Halorubellus litoreus</name>
    <dbReference type="NCBI Taxonomy" id="755308"/>
    <lineage>
        <taxon>Archaea</taxon>
        <taxon>Methanobacteriati</taxon>
        <taxon>Methanobacteriota</taxon>
        <taxon>Stenosarchaea group</taxon>
        <taxon>Halobacteria</taxon>
        <taxon>Halobacteriales</taxon>
        <taxon>Halorubellaceae</taxon>
        <taxon>Halorubellus</taxon>
    </lineage>
</organism>
<reference evidence="5 6" key="1">
    <citation type="journal article" date="2019" name="Int. J. Syst. Evol. Microbiol.">
        <title>The Global Catalogue of Microorganisms (GCM) 10K type strain sequencing project: providing services to taxonomists for standard genome sequencing and annotation.</title>
        <authorList>
            <consortium name="The Broad Institute Genomics Platform"/>
            <consortium name="The Broad Institute Genome Sequencing Center for Infectious Disease"/>
            <person name="Wu L."/>
            <person name="Ma J."/>
        </authorList>
    </citation>
    <scope>NUCLEOTIDE SEQUENCE [LARGE SCALE GENOMIC DNA]</scope>
    <source>
        <strain evidence="5 6">GX26</strain>
    </source>
</reference>
<dbReference type="InterPro" id="IPR040442">
    <property type="entry name" value="Pyrv_kinase-like_dom_sf"/>
</dbReference>
<accession>A0ABD5VEG4</accession>
<dbReference type="InterPro" id="IPR015813">
    <property type="entry name" value="Pyrv/PenolPyrv_kinase-like_dom"/>
</dbReference>
<keyword evidence="6" id="KW-1185">Reference proteome</keyword>
<proteinExistence type="predicted"/>
<dbReference type="PANTHER" id="PTHR32308:SF0">
    <property type="entry name" value="HPCH_HPAI ALDOLASE_CITRATE LYASE DOMAIN-CONTAINING PROTEIN"/>
    <property type="match status" value="1"/>
</dbReference>
<evidence type="ECO:0000256" key="3">
    <source>
        <dbReference type="ARBA" id="ARBA00022842"/>
    </source>
</evidence>
<protein>
    <submittedName>
        <fullName evidence="5">HpcH/HpaI aldolase/citrate lyase family protein</fullName>
    </submittedName>
</protein>
<gene>
    <name evidence="5" type="ORF">ACFQGB_00140</name>
</gene>